<sequence>MFASDIKLQSLDLTSFDTSQVTEMTSMFASDNSLTSVNVSSFDTTKVTGMANMFMMCYALTELDLTNFDLRNIASDKTSNMVSRMPKLRKLSLGKNYRSDWCYLNTNFGPDYPNHLWVDLSTGKTYTTDDPYSDNDLFNSNYLSAETATTTTYVWYFEPFTVTDSTLTAGTATTWTPADNYVAQPDSTLAVTDTDVQVTDASGHSFATVPTNTPGTYQVSYSATDPNSGYVYRQVASVTILPSKTTVNVADQNLIAGPKTTWQPADSFVSATNETGQSVDLADMTVSGADQVDLTTPGQYPVTYAYTDALNNVVQQTAQVNVAATKASIQNGAVTLIAGPKTSWQPEDSLLSATDATGQALAVSALTVTGHDQVDPQLPGTYPLKYQYVDQAGNSITQQATVKVVASAASLTAKDSQITAGQNWQPNDNFVSGTDASGQPITFEQGITTTGQVNATQAGTYPVTYRYRDIAGNEIARTVAVTVLSQAESATPTTDPIILPKTEQPASLTTTRVSILDNQVVQNTKSVASQLPKTGEQIDNKLVVVGLILLCLGSLYPMIETKQRDF</sequence>
<evidence type="ECO:0000259" key="1">
    <source>
        <dbReference type="Pfam" id="PF07523"/>
    </source>
</evidence>
<dbReference type="Proteomes" id="UP001597191">
    <property type="component" value="Unassembled WGS sequence"/>
</dbReference>
<dbReference type="Pfam" id="PF07523">
    <property type="entry name" value="Big_3"/>
    <property type="match status" value="3"/>
</dbReference>
<comment type="caution">
    <text evidence="2">The sequence shown here is derived from an EMBL/GenBank/DDBJ whole genome shotgun (WGS) entry which is preliminary data.</text>
</comment>
<dbReference type="EMBL" id="JBHTOH010000028">
    <property type="protein sequence ID" value="MFD1410898.1"/>
    <property type="molecule type" value="Genomic_DNA"/>
</dbReference>
<dbReference type="InterPro" id="IPR005046">
    <property type="entry name" value="DUF285"/>
</dbReference>
<dbReference type="InterPro" id="IPR022038">
    <property type="entry name" value="Ig-like_bact"/>
</dbReference>
<reference evidence="3" key="1">
    <citation type="journal article" date="2019" name="Int. J. Syst. Evol. Microbiol.">
        <title>The Global Catalogue of Microorganisms (GCM) 10K type strain sequencing project: providing services to taxonomists for standard genome sequencing and annotation.</title>
        <authorList>
            <consortium name="The Broad Institute Genomics Platform"/>
            <consortium name="The Broad Institute Genome Sequencing Center for Infectious Disease"/>
            <person name="Wu L."/>
            <person name="Ma J."/>
        </authorList>
    </citation>
    <scope>NUCLEOTIDE SEQUENCE [LARGE SCALE GENOMIC DNA]</scope>
    <source>
        <strain evidence="3">CCM 8937</strain>
    </source>
</reference>
<proteinExistence type="predicted"/>
<evidence type="ECO:0000313" key="2">
    <source>
        <dbReference type="EMBL" id="MFD1410898.1"/>
    </source>
</evidence>
<dbReference type="NCBIfam" id="TIGR01167">
    <property type="entry name" value="LPXTG_anchor"/>
    <property type="match status" value="1"/>
</dbReference>
<feature type="domain" description="Ig-like" evidence="1">
    <location>
        <begin position="343"/>
        <end position="401"/>
    </location>
</feature>
<dbReference type="InterPro" id="IPR011889">
    <property type="entry name" value="Liste_lipo_26"/>
</dbReference>
<dbReference type="Pfam" id="PF03382">
    <property type="entry name" value="DUF285"/>
    <property type="match status" value="1"/>
</dbReference>
<dbReference type="InterPro" id="IPR013783">
    <property type="entry name" value="Ig-like_fold"/>
</dbReference>
<feature type="domain" description="Ig-like" evidence="1">
    <location>
        <begin position="261"/>
        <end position="322"/>
    </location>
</feature>
<organism evidence="2 3">
    <name type="scientific">Lapidilactobacillus gannanensis</name>
    <dbReference type="NCBI Taxonomy" id="2486002"/>
    <lineage>
        <taxon>Bacteria</taxon>
        <taxon>Bacillati</taxon>
        <taxon>Bacillota</taxon>
        <taxon>Bacilli</taxon>
        <taxon>Lactobacillales</taxon>
        <taxon>Lactobacillaceae</taxon>
        <taxon>Lapidilactobacillus</taxon>
    </lineage>
</organism>
<gene>
    <name evidence="2" type="ORF">ACFQ4R_04635</name>
</gene>
<protein>
    <submittedName>
        <fullName evidence="2">Bacterial Ig-like domain-containing protein</fullName>
    </submittedName>
</protein>
<dbReference type="SUPFAM" id="SSF52047">
    <property type="entry name" value="RNI-like"/>
    <property type="match status" value="1"/>
</dbReference>
<dbReference type="Gene3D" id="2.60.40.10">
    <property type="entry name" value="Immunoglobulins"/>
    <property type="match status" value="3"/>
</dbReference>
<accession>A0ABW4BNQ1</accession>
<dbReference type="NCBIfam" id="TIGR02167">
    <property type="entry name" value="Liste_lipo_26"/>
    <property type="match status" value="3"/>
</dbReference>
<keyword evidence="3" id="KW-1185">Reference proteome</keyword>
<dbReference type="Gene3D" id="3.80.10.10">
    <property type="entry name" value="Ribonuclease Inhibitor"/>
    <property type="match status" value="1"/>
</dbReference>
<name>A0ABW4BNQ1_9LACO</name>
<evidence type="ECO:0000313" key="3">
    <source>
        <dbReference type="Proteomes" id="UP001597191"/>
    </source>
</evidence>
<feature type="domain" description="Ig-like" evidence="1">
    <location>
        <begin position="412"/>
        <end position="479"/>
    </location>
</feature>
<dbReference type="InterPro" id="IPR032675">
    <property type="entry name" value="LRR_dom_sf"/>
</dbReference>
<dbReference type="RefSeq" id="WP_125650993.1">
    <property type="nucleotide sequence ID" value="NZ_JBHTOH010000028.1"/>
</dbReference>